<keyword evidence="7 8" id="KW-0460">Magnesium</keyword>
<dbReference type="PANTHER" id="PTHR14217">
    <property type="entry name" value="INOSITOL-TETRAKISPHOSPHATE 1-KINASE"/>
    <property type="match status" value="1"/>
</dbReference>
<dbReference type="Gene3D" id="3.40.50.11370">
    <property type="match status" value="1"/>
</dbReference>
<feature type="binding site" evidence="9">
    <location>
        <position position="100"/>
    </location>
    <ligand>
        <name>ATP</name>
        <dbReference type="ChEBI" id="CHEBI:30616"/>
    </ligand>
</feature>
<keyword evidence="14" id="KW-1185">Reference proteome</keyword>
<protein>
    <recommendedName>
        <fullName evidence="8">Inositol-tetrakisphosphate 1-kinase</fullName>
        <ecNumber evidence="8">2.7.1.134</ecNumber>
    </recommendedName>
</protein>
<keyword evidence="2 8" id="KW-0808">Transferase</keyword>
<dbReference type="AlphaFoldDB" id="A0A9D4GKH8"/>
<dbReference type="PANTHER" id="PTHR14217:SF1">
    <property type="entry name" value="INOSITOL-TETRAKISPHOSPHATE 1-KINASE"/>
    <property type="match status" value="1"/>
</dbReference>
<evidence type="ECO:0000313" key="14">
    <source>
        <dbReference type="Proteomes" id="UP000828390"/>
    </source>
</evidence>
<dbReference type="GO" id="GO:0005524">
    <property type="term" value="F:ATP binding"/>
    <property type="evidence" value="ECO:0007669"/>
    <property type="project" value="UniProtKB-KW"/>
</dbReference>
<accession>A0A9D4GKH8</accession>
<feature type="binding site" evidence="9">
    <location>
        <position position="53"/>
    </location>
    <ligand>
        <name>1D-myo-inositol 1,3,4-trisphosphate</name>
        <dbReference type="ChEBI" id="CHEBI:58414"/>
    </ligand>
</feature>
<keyword evidence="5 8" id="KW-0418">Kinase</keyword>
<feature type="binding site" evidence="9">
    <location>
        <position position="194"/>
    </location>
    <ligand>
        <name>ATP</name>
        <dbReference type="ChEBI" id="CHEBI:30616"/>
    </ligand>
</feature>
<reference evidence="13" key="2">
    <citation type="submission" date="2020-11" db="EMBL/GenBank/DDBJ databases">
        <authorList>
            <person name="McCartney M.A."/>
            <person name="Auch B."/>
            <person name="Kono T."/>
            <person name="Mallez S."/>
            <person name="Becker A."/>
            <person name="Gohl D.M."/>
            <person name="Silverstein K.A.T."/>
            <person name="Koren S."/>
            <person name="Bechman K.B."/>
            <person name="Herman A."/>
            <person name="Abrahante J.E."/>
            <person name="Garbe J."/>
        </authorList>
    </citation>
    <scope>NUCLEOTIDE SEQUENCE</scope>
    <source>
        <strain evidence="13">Duluth1</strain>
        <tissue evidence="13">Whole animal</tissue>
    </source>
</reference>
<feature type="binding site" evidence="9">
    <location>
        <position position="297"/>
    </location>
    <ligand>
        <name>1D-myo-inositol 1,3,4-trisphosphate</name>
        <dbReference type="ChEBI" id="CHEBI:58414"/>
    </ligand>
</feature>
<comment type="function">
    <text evidence="8">Kinase that can phosphorylate various inositol polyphosphate such as Ins(3,4,5,6)P4 or Ins(1,3,4)P3.</text>
</comment>
<comment type="cofactor">
    <cofactor evidence="8 10">
        <name>Mg(2+)</name>
        <dbReference type="ChEBI" id="CHEBI:18420"/>
    </cofactor>
    <text evidence="8 10">Binds 2 magnesium ions per subunit.</text>
</comment>
<evidence type="ECO:0000256" key="3">
    <source>
        <dbReference type="ARBA" id="ARBA00022723"/>
    </source>
</evidence>
<keyword evidence="6 8" id="KW-0067">ATP-binding</keyword>
<feature type="domain" description="Inositol-tetrakisphosphate 1-kinase N-terminal" evidence="12">
    <location>
        <begin position="3"/>
        <end position="92"/>
    </location>
</feature>
<evidence type="ECO:0000256" key="10">
    <source>
        <dbReference type="PIRSR" id="PIRSR038186-2"/>
    </source>
</evidence>
<reference evidence="13" key="1">
    <citation type="journal article" date="2019" name="bioRxiv">
        <title>The Genome of the Zebra Mussel, Dreissena polymorpha: A Resource for Invasive Species Research.</title>
        <authorList>
            <person name="McCartney M.A."/>
            <person name="Auch B."/>
            <person name="Kono T."/>
            <person name="Mallez S."/>
            <person name="Zhang Y."/>
            <person name="Obille A."/>
            <person name="Becker A."/>
            <person name="Abrahante J.E."/>
            <person name="Garbe J."/>
            <person name="Badalamenti J.P."/>
            <person name="Herman A."/>
            <person name="Mangelson H."/>
            <person name="Liachko I."/>
            <person name="Sullivan S."/>
            <person name="Sone E.D."/>
            <person name="Koren S."/>
            <person name="Silverstein K.A.T."/>
            <person name="Beckman K.B."/>
            <person name="Gohl D.M."/>
        </authorList>
    </citation>
    <scope>NUCLEOTIDE SEQUENCE</scope>
    <source>
        <strain evidence="13">Duluth1</strain>
        <tissue evidence="13">Whole animal</tissue>
    </source>
</reference>
<keyword evidence="3 8" id="KW-0479">Metal-binding</keyword>
<comment type="caution">
    <text evidence="13">The sequence shown here is derived from an EMBL/GenBank/DDBJ whole genome shotgun (WGS) entry which is preliminary data.</text>
</comment>
<feature type="binding site" evidence="9">
    <location>
        <position position="12"/>
    </location>
    <ligand>
        <name>1D-myo-inositol 1,3,4-trisphosphate</name>
        <dbReference type="ChEBI" id="CHEBI:58414"/>
    </ligand>
</feature>
<comment type="subunit">
    <text evidence="8">Monomer.</text>
</comment>
<dbReference type="EMBL" id="JAIWYP010000005">
    <property type="protein sequence ID" value="KAH3818517.1"/>
    <property type="molecule type" value="Genomic_DNA"/>
</dbReference>
<evidence type="ECO:0000256" key="6">
    <source>
        <dbReference type="ARBA" id="ARBA00022840"/>
    </source>
</evidence>
<feature type="binding site" evidence="9">
    <location>
        <position position="162"/>
    </location>
    <ligand>
        <name>1D-myo-inositol 1,3,4-trisphosphate</name>
        <dbReference type="ChEBI" id="CHEBI:58414"/>
    </ligand>
</feature>
<comment type="catalytic activity">
    <reaction evidence="8">
        <text>1D-myo-inositol 3,4,5,6-tetrakisphosphate + ATP = 1D-myo-inositol 1,3,4,5,6-pentakisphosphate + ADP + H(+)</text>
        <dbReference type="Rhea" id="RHEA:12452"/>
        <dbReference type="ChEBI" id="CHEBI:15378"/>
        <dbReference type="ChEBI" id="CHEBI:30616"/>
        <dbReference type="ChEBI" id="CHEBI:57539"/>
        <dbReference type="ChEBI" id="CHEBI:57733"/>
        <dbReference type="ChEBI" id="CHEBI:456216"/>
        <dbReference type="EC" id="2.7.1.134"/>
    </reaction>
</comment>
<evidence type="ECO:0000259" key="12">
    <source>
        <dbReference type="Pfam" id="PF17927"/>
    </source>
</evidence>
<evidence type="ECO:0000256" key="9">
    <source>
        <dbReference type="PIRSR" id="PIRSR038186-1"/>
    </source>
</evidence>
<evidence type="ECO:0000256" key="5">
    <source>
        <dbReference type="ARBA" id="ARBA00022777"/>
    </source>
</evidence>
<dbReference type="PIRSF" id="PIRSF038186">
    <property type="entry name" value="ITPK"/>
    <property type="match status" value="1"/>
</dbReference>
<feature type="binding site" evidence="9">
    <location>
        <position position="151"/>
    </location>
    <ligand>
        <name>ATP</name>
        <dbReference type="ChEBI" id="CHEBI:30616"/>
    </ligand>
</feature>
<dbReference type="Proteomes" id="UP000828390">
    <property type="component" value="Unassembled WGS sequence"/>
</dbReference>
<feature type="binding site" evidence="10">
    <location>
        <position position="293"/>
    </location>
    <ligand>
        <name>Mg(2+)</name>
        <dbReference type="ChEBI" id="CHEBI:18420"/>
        <label>2</label>
    </ligand>
</feature>
<dbReference type="GO" id="GO:0052725">
    <property type="term" value="F:inositol-1,3,4-trisphosphate 6-kinase activity"/>
    <property type="evidence" value="ECO:0007669"/>
    <property type="project" value="InterPro"/>
</dbReference>
<evidence type="ECO:0000313" key="13">
    <source>
        <dbReference type="EMBL" id="KAH3818517.1"/>
    </source>
</evidence>
<evidence type="ECO:0000256" key="1">
    <source>
        <dbReference type="ARBA" id="ARBA00009601"/>
    </source>
</evidence>
<evidence type="ECO:0000256" key="8">
    <source>
        <dbReference type="PIRNR" id="PIRNR038186"/>
    </source>
</evidence>
<dbReference type="Gene3D" id="3.30.470.20">
    <property type="entry name" value="ATP-grasp fold, B domain"/>
    <property type="match status" value="1"/>
</dbReference>
<feature type="binding site" evidence="10">
    <location>
        <position position="291"/>
    </location>
    <ligand>
        <name>Mg(2+)</name>
        <dbReference type="ChEBI" id="CHEBI:18420"/>
        <label>1</label>
    </ligand>
</feature>
<dbReference type="GO" id="GO:0005737">
    <property type="term" value="C:cytoplasm"/>
    <property type="evidence" value="ECO:0007669"/>
    <property type="project" value="TreeGrafter"/>
</dbReference>
<dbReference type="EC" id="2.7.1.134" evidence="8"/>
<dbReference type="Pfam" id="PF05770">
    <property type="entry name" value="Ins134_P3_kin"/>
    <property type="match status" value="1"/>
</dbReference>
<sequence length="329" mass="37965">MKRVGYWLSEEKSKKLNFERCLELYRKAGVQLVKLDLETPLEGQGPFHMILHKFIDILALSQLGYEREHRYMRNIEEFISRRPDCIIVNPLDRLQQFIDRKRLFRTVQECCNENTDTGVFLPPFADLTSNDVDGNRARLMEANVRYPFVCKPVNAHGTEDCHMMAIVFNEAGLCDVTAPCVAHQFINHDATLYKVFKIGRKQYVIRRPSLRNLFVEDGQTTVFFNTRDVSKKHSAHLLTKPEPSSSESAPLAPEAYKLDVFCEALRQKLGVDMFGVDVIVDRDTHRCAVIDVNFFPGYNEVETFFADLLEYLSSLFARQKQDLPTAEMP</sequence>
<evidence type="ECO:0000256" key="4">
    <source>
        <dbReference type="ARBA" id="ARBA00022741"/>
    </source>
</evidence>
<dbReference type="GO" id="GO:0047325">
    <property type="term" value="F:inositol-3,4,5,6-tetrakisphosphate 1-kinase activity"/>
    <property type="evidence" value="ECO:0007669"/>
    <property type="project" value="UniProtKB-EC"/>
</dbReference>
<feature type="binding site" evidence="10">
    <location>
        <position position="277"/>
    </location>
    <ligand>
        <name>Mg(2+)</name>
        <dbReference type="ChEBI" id="CHEBI:18420"/>
        <label>1</label>
    </ligand>
</feature>
<name>A0A9D4GKH8_DREPO</name>
<dbReference type="InterPro" id="IPR008656">
    <property type="entry name" value="Inositol_tetrakis-P_1-kinase"/>
</dbReference>
<evidence type="ECO:0000259" key="11">
    <source>
        <dbReference type="Pfam" id="PF05770"/>
    </source>
</evidence>
<evidence type="ECO:0000256" key="2">
    <source>
        <dbReference type="ARBA" id="ARBA00022679"/>
    </source>
</evidence>
<dbReference type="Gene3D" id="3.30.1490.220">
    <property type="match status" value="1"/>
</dbReference>
<organism evidence="13 14">
    <name type="scientific">Dreissena polymorpha</name>
    <name type="common">Zebra mussel</name>
    <name type="synonym">Mytilus polymorpha</name>
    <dbReference type="NCBI Taxonomy" id="45954"/>
    <lineage>
        <taxon>Eukaryota</taxon>
        <taxon>Metazoa</taxon>
        <taxon>Spiralia</taxon>
        <taxon>Lophotrochozoa</taxon>
        <taxon>Mollusca</taxon>
        <taxon>Bivalvia</taxon>
        <taxon>Autobranchia</taxon>
        <taxon>Heteroconchia</taxon>
        <taxon>Euheterodonta</taxon>
        <taxon>Imparidentia</taxon>
        <taxon>Neoheterodontei</taxon>
        <taxon>Myida</taxon>
        <taxon>Dreissenoidea</taxon>
        <taxon>Dreissenidae</taxon>
        <taxon>Dreissena</taxon>
    </lineage>
</organism>
<dbReference type="SUPFAM" id="SSF56059">
    <property type="entry name" value="Glutathione synthetase ATP-binding domain-like"/>
    <property type="match status" value="1"/>
</dbReference>
<evidence type="ECO:0000256" key="7">
    <source>
        <dbReference type="ARBA" id="ARBA00022842"/>
    </source>
</evidence>
<feature type="domain" description="Inositol 1,3,4-trisphosphate 5/6-kinase ATP-grasp" evidence="11">
    <location>
        <begin position="119"/>
        <end position="313"/>
    </location>
</feature>
<dbReference type="InterPro" id="IPR040464">
    <property type="entry name" value="InsP(3)kin_ATP-grasp"/>
</dbReference>
<gene>
    <name evidence="13" type="ORF">DPMN_120238</name>
</gene>
<feature type="binding site" evidence="10">
    <location>
        <position position="291"/>
    </location>
    <ligand>
        <name>Mg(2+)</name>
        <dbReference type="ChEBI" id="CHEBI:18420"/>
        <label>2</label>
    </ligand>
</feature>
<dbReference type="InterPro" id="IPR041429">
    <property type="entry name" value="ITPK1_N"/>
</dbReference>
<dbReference type="Pfam" id="PF17927">
    <property type="entry name" value="Ins134_P3_kin_N"/>
    <property type="match status" value="1"/>
</dbReference>
<feature type="binding site" evidence="9">
    <location>
        <position position="293"/>
    </location>
    <ligand>
        <name>1D-myo-inositol 1,3,4-trisphosphate</name>
        <dbReference type="ChEBI" id="CHEBI:58414"/>
    </ligand>
</feature>
<dbReference type="GO" id="GO:0032957">
    <property type="term" value="P:inositol trisphosphate metabolic process"/>
    <property type="evidence" value="ECO:0007669"/>
    <property type="project" value="InterPro"/>
</dbReference>
<dbReference type="GO" id="GO:0000287">
    <property type="term" value="F:magnesium ion binding"/>
    <property type="evidence" value="ECO:0007669"/>
    <property type="project" value="InterPro"/>
</dbReference>
<feature type="binding site" evidence="9">
    <location>
        <position position="209"/>
    </location>
    <ligand>
        <name>ATP</name>
        <dbReference type="ChEBI" id="CHEBI:30616"/>
    </ligand>
</feature>
<proteinExistence type="inferred from homology"/>
<dbReference type="GO" id="GO:0052726">
    <property type="term" value="F:inositol-1,3,4-trisphosphate 5-kinase activity"/>
    <property type="evidence" value="ECO:0007669"/>
    <property type="project" value="InterPro"/>
</dbReference>
<comment type="similarity">
    <text evidence="1 8">Belongs to the ITPK1 family.</text>
</comment>
<dbReference type="OrthoDB" id="25308at2759"/>
<keyword evidence="4 8" id="KW-0547">Nucleotide-binding</keyword>